<dbReference type="Pfam" id="PF00047">
    <property type="entry name" value="ig"/>
    <property type="match status" value="1"/>
</dbReference>
<keyword evidence="2 7" id="KW-0812">Transmembrane</keyword>
<feature type="domain" description="G-protein coupled receptors family 2 profile 2" evidence="9">
    <location>
        <begin position="496"/>
        <end position="620"/>
    </location>
</feature>
<evidence type="ECO:0000259" key="9">
    <source>
        <dbReference type="PROSITE" id="PS50261"/>
    </source>
</evidence>
<comment type="subcellular location">
    <subcellularLocation>
        <location evidence="1">Membrane</location>
        <topology evidence="1">Multi-pass membrane protein</topology>
    </subcellularLocation>
</comment>
<keyword evidence="5" id="KW-1015">Disulfide bond</keyword>
<evidence type="ECO:0000259" key="8">
    <source>
        <dbReference type="PROSITE" id="PS50221"/>
    </source>
</evidence>
<organism evidence="11 12">
    <name type="scientific">Mytilus coruscus</name>
    <name type="common">Sea mussel</name>
    <dbReference type="NCBI Taxonomy" id="42192"/>
    <lineage>
        <taxon>Eukaryota</taxon>
        <taxon>Metazoa</taxon>
        <taxon>Spiralia</taxon>
        <taxon>Lophotrochozoa</taxon>
        <taxon>Mollusca</taxon>
        <taxon>Bivalvia</taxon>
        <taxon>Autobranchia</taxon>
        <taxon>Pteriomorphia</taxon>
        <taxon>Mytilida</taxon>
        <taxon>Mytiloidea</taxon>
        <taxon>Mytilidae</taxon>
        <taxon>Mytilinae</taxon>
        <taxon>Mytilus</taxon>
    </lineage>
</organism>
<evidence type="ECO:0000313" key="12">
    <source>
        <dbReference type="Proteomes" id="UP000507470"/>
    </source>
</evidence>
<dbReference type="Pfam" id="PF01825">
    <property type="entry name" value="GPS"/>
    <property type="match status" value="1"/>
</dbReference>
<keyword evidence="12" id="KW-1185">Reference proteome</keyword>
<evidence type="ECO:0000256" key="4">
    <source>
        <dbReference type="ARBA" id="ARBA00023136"/>
    </source>
</evidence>
<dbReference type="CDD" id="cd00096">
    <property type="entry name" value="Ig"/>
    <property type="match status" value="1"/>
</dbReference>
<evidence type="ECO:0000256" key="5">
    <source>
        <dbReference type="ARBA" id="ARBA00023157"/>
    </source>
</evidence>
<dbReference type="Pfam" id="PF26588">
    <property type="entry name" value="GAIN_ADGRA3"/>
    <property type="match status" value="1"/>
</dbReference>
<feature type="transmembrane region" description="Helical" evidence="7">
    <location>
        <begin position="681"/>
        <end position="704"/>
    </location>
</feature>
<accession>A0A6J8B946</accession>
<dbReference type="EMBL" id="CACVKT020002723">
    <property type="protein sequence ID" value="CAC5379474.1"/>
    <property type="molecule type" value="Genomic_DNA"/>
</dbReference>
<dbReference type="Gene3D" id="2.60.220.50">
    <property type="match status" value="1"/>
</dbReference>
<dbReference type="GO" id="GO:0016020">
    <property type="term" value="C:membrane"/>
    <property type="evidence" value="ECO:0007669"/>
    <property type="project" value="UniProtKB-SubCell"/>
</dbReference>
<name>A0A6J8B946_MYTCO</name>
<feature type="transmembrane region" description="Helical" evidence="7">
    <location>
        <begin position="557"/>
        <end position="580"/>
    </location>
</feature>
<dbReference type="InterPro" id="IPR007110">
    <property type="entry name" value="Ig-like_dom"/>
</dbReference>
<evidence type="ECO:0000256" key="2">
    <source>
        <dbReference type="ARBA" id="ARBA00022692"/>
    </source>
</evidence>
<proteinExistence type="predicted"/>
<dbReference type="OrthoDB" id="10037534at2759"/>
<dbReference type="Gene3D" id="1.20.1070.10">
    <property type="entry name" value="Rhodopsin 7-helix transmembrane proteins"/>
    <property type="match status" value="2"/>
</dbReference>
<dbReference type="PROSITE" id="PS50835">
    <property type="entry name" value="IG_LIKE"/>
    <property type="match status" value="1"/>
</dbReference>
<feature type="region of interest" description="Disordered" evidence="6">
    <location>
        <begin position="719"/>
        <end position="740"/>
    </location>
</feature>
<dbReference type="PANTHER" id="PTHR45692:SF1">
    <property type="entry name" value="G-PROTEIN COUPLED RECEPTORS FAMILY 2 PROFILE 2 DOMAIN-CONTAINING PROTEIN"/>
    <property type="match status" value="1"/>
</dbReference>
<dbReference type="InterPro" id="IPR000203">
    <property type="entry name" value="GPS"/>
</dbReference>
<dbReference type="PROSITE" id="PS50261">
    <property type="entry name" value="G_PROTEIN_RECEP_F2_4"/>
    <property type="match status" value="1"/>
</dbReference>
<dbReference type="InterPro" id="IPR057244">
    <property type="entry name" value="GAIN_B"/>
</dbReference>
<evidence type="ECO:0000313" key="11">
    <source>
        <dbReference type="EMBL" id="CAC5379474.1"/>
    </source>
</evidence>
<dbReference type="InterPro" id="IPR013783">
    <property type="entry name" value="Ig-like_fold"/>
</dbReference>
<sequence>MQCDVSSDIQLLSVEWWRRIKNDVFVITSTSNTYKYSGSTISNPSLTIITMTESDQGFYTCVAYSEIGEGKSQDIKLMLKSDLCNGTIYSPALSASLHFKPVANNSVTNSYEICGKDRKPAATAFCIKTDTFSSEIKNVNIHDYCFVTSIEDTSDKLEEIKKTEINSSNTETVLLQLKNLTTTTNHLTVYDVITVIEILEEFDQIGNLSLPDVTYVIEIVDNICKVNTNILQQVQDKDAGTNRILQILDMMVVSLDMENVTQADIFTDHIIMQVVSVQSTEVPVIGFQILQILDMMVVSLDMENVTQADIFTDHIIMQVVSVQSTEVPVIGFQLDQLYFALNATRKLSSETDLDMDNLDVAFLLPPDLLSDTNLTKTVVVYIYKDLKLFLTKSHNTNEYTNSRVIAANLKIGGSLINSLDGLNVKTFFKATTDKIDVNCGYWNYSSNSLSGGWSTDGCWLNRTELGRHICLCDHLTNFAIIVNIEGEENLLDNLLINGLSRLGLLLSIGGLSCNVISFMIFRTLRKKHQSIILFNYSLSLLCFLVVFVTGISQTDNLYVCVTVSVLLHYFMLVSCMWMFVEGIQIGNGIVKMQRVAPISLLKCSLVAWGLPAIPVAVLLAKDYQLYIGGTKARLSIRAPSMSKLDEKRDNRKRIRAAVSSNVLLGLTWIFGFLTIDKASVVFQYIFVFLNVCQGFFIFLIFILGHREIICNEKKEKSLEKGDSTDKHSSAVEGKTIDTRL</sequence>
<feature type="domain" description="Ig-like" evidence="10">
    <location>
        <begin position="1"/>
        <end position="78"/>
    </location>
</feature>
<keyword evidence="4 7" id="KW-0472">Membrane</keyword>
<dbReference type="InterPro" id="IPR013151">
    <property type="entry name" value="Immunoglobulin_dom"/>
</dbReference>
<dbReference type="InterPro" id="IPR036179">
    <property type="entry name" value="Ig-like_dom_sf"/>
</dbReference>
<evidence type="ECO:0000256" key="1">
    <source>
        <dbReference type="ARBA" id="ARBA00004141"/>
    </source>
</evidence>
<dbReference type="Pfam" id="PF00002">
    <property type="entry name" value="7tm_2"/>
    <property type="match status" value="2"/>
</dbReference>
<dbReference type="SUPFAM" id="SSF48726">
    <property type="entry name" value="Immunoglobulin"/>
    <property type="match status" value="1"/>
</dbReference>
<feature type="domain" description="GAIN-B" evidence="8">
    <location>
        <begin position="339"/>
        <end position="488"/>
    </location>
</feature>
<dbReference type="Gene3D" id="2.60.40.10">
    <property type="entry name" value="Immunoglobulins"/>
    <property type="match status" value="1"/>
</dbReference>
<protein>
    <submittedName>
        <fullName evidence="11">Uncharacterized protein</fullName>
    </submittedName>
</protein>
<dbReference type="PANTHER" id="PTHR45692">
    <property type="entry name" value="G_PROTEIN_RECEP_F2_4 DOMAIN-CONTAINING PROTEIN"/>
    <property type="match status" value="1"/>
</dbReference>
<feature type="transmembrane region" description="Helical" evidence="7">
    <location>
        <begin position="502"/>
        <end position="521"/>
    </location>
</feature>
<gene>
    <name evidence="11" type="ORF">MCOR_15541</name>
</gene>
<dbReference type="GO" id="GO:0004930">
    <property type="term" value="F:G protein-coupled receptor activity"/>
    <property type="evidence" value="ECO:0007669"/>
    <property type="project" value="InterPro"/>
</dbReference>
<evidence type="ECO:0000256" key="6">
    <source>
        <dbReference type="SAM" id="MobiDB-lite"/>
    </source>
</evidence>
<evidence type="ECO:0000259" key="10">
    <source>
        <dbReference type="PROSITE" id="PS50835"/>
    </source>
</evidence>
<dbReference type="PROSITE" id="PS50221">
    <property type="entry name" value="GAIN_B"/>
    <property type="match status" value="1"/>
</dbReference>
<keyword evidence="3 7" id="KW-1133">Transmembrane helix</keyword>
<dbReference type="AlphaFoldDB" id="A0A6J8B946"/>
<evidence type="ECO:0000256" key="7">
    <source>
        <dbReference type="SAM" id="Phobius"/>
    </source>
</evidence>
<dbReference type="InterPro" id="IPR000832">
    <property type="entry name" value="GPCR_2_secretin-like"/>
</dbReference>
<dbReference type="InterPro" id="IPR046338">
    <property type="entry name" value="GAIN_dom_sf"/>
</dbReference>
<dbReference type="InterPro" id="IPR058808">
    <property type="entry name" value="GAIN_ADGRA2/3"/>
</dbReference>
<reference evidence="11 12" key="1">
    <citation type="submission" date="2020-06" db="EMBL/GenBank/DDBJ databases">
        <authorList>
            <person name="Li R."/>
            <person name="Bekaert M."/>
        </authorList>
    </citation>
    <scope>NUCLEOTIDE SEQUENCE [LARGE SCALE GENOMIC DNA]</scope>
    <source>
        <strain evidence="12">wild</strain>
    </source>
</reference>
<dbReference type="InterPro" id="IPR017981">
    <property type="entry name" value="GPCR_2-like_7TM"/>
</dbReference>
<evidence type="ECO:0000256" key="3">
    <source>
        <dbReference type="ARBA" id="ARBA00022989"/>
    </source>
</evidence>
<dbReference type="GO" id="GO:0007166">
    <property type="term" value="P:cell surface receptor signaling pathway"/>
    <property type="evidence" value="ECO:0007669"/>
    <property type="project" value="InterPro"/>
</dbReference>
<dbReference type="Proteomes" id="UP000507470">
    <property type="component" value="Unassembled WGS sequence"/>
</dbReference>
<dbReference type="SMART" id="SM00303">
    <property type="entry name" value="GPS"/>
    <property type="match status" value="1"/>
</dbReference>
<feature type="transmembrane region" description="Helical" evidence="7">
    <location>
        <begin position="533"/>
        <end position="551"/>
    </location>
</feature>
<feature type="transmembrane region" description="Helical" evidence="7">
    <location>
        <begin position="656"/>
        <end position="675"/>
    </location>
</feature>